<keyword evidence="2" id="KW-0645">Protease</keyword>
<dbReference type="GO" id="GO:0006508">
    <property type="term" value="P:proteolysis"/>
    <property type="evidence" value="ECO:0007669"/>
    <property type="project" value="UniProtKB-KW"/>
</dbReference>
<dbReference type="GO" id="GO:0016929">
    <property type="term" value="F:deSUMOylase activity"/>
    <property type="evidence" value="ECO:0007669"/>
    <property type="project" value="TreeGrafter"/>
</dbReference>
<dbReference type="Gene3D" id="3.40.395.10">
    <property type="entry name" value="Adenoviral Proteinase, Chain A"/>
    <property type="match status" value="1"/>
</dbReference>
<keyword evidence="3" id="KW-0378">Hydrolase</keyword>
<protein>
    <submittedName>
        <fullName evidence="8">ULP_PROTEASE domain-containing protein</fullName>
    </submittedName>
</protein>
<accession>A0A5K3EUL6</accession>
<name>A0A5K3EUL6_MESCO</name>
<dbReference type="GO" id="GO:0005634">
    <property type="term" value="C:nucleus"/>
    <property type="evidence" value="ECO:0007669"/>
    <property type="project" value="TreeGrafter"/>
</dbReference>
<feature type="coiled-coil region" evidence="5">
    <location>
        <begin position="202"/>
        <end position="229"/>
    </location>
</feature>
<dbReference type="GO" id="GO:0060255">
    <property type="term" value="P:regulation of macromolecule metabolic process"/>
    <property type="evidence" value="ECO:0007669"/>
    <property type="project" value="UniProtKB-ARBA"/>
</dbReference>
<dbReference type="InterPro" id="IPR038765">
    <property type="entry name" value="Papain-like_cys_pep_sf"/>
</dbReference>
<dbReference type="InterPro" id="IPR003653">
    <property type="entry name" value="Peptidase_C48_C"/>
</dbReference>
<feature type="domain" description="Ubiquitin-like protease family profile" evidence="7">
    <location>
        <begin position="302"/>
        <end position="473"/>
    </location>
</feature>
<evidence type="ECO:0000256" key="6">
    <source>
        <dbReference type="SAM" id="MobiDB-lite"/>
    </source>
</evidence>
<evidence type="ECO:0000256" key="1">
    <source>
        <dbReference type="ARBA" id="ARBA00005234"/>
    </source>
</evidence>
<reference evidence="8" key="1">
    <citation type="submission" date="2019-11" db="UniProtKB">
        <authorList>
            <consortium name="WormBaseParasite"/>
        </authorList>
    </citation>
    <scope>IDENTIFICATION</scope>
</reference>
<dbReference type="PANTHER" id="PTHR12606">
    <property type="entry name" value="SENTRIN/SUMO-SPECIFIC PROTEASE"/>
    <property type="match status" value="1"/>
</dbReference>
<evidence type="ECO:0000313" key="8">
    <source>
        <dbReference type="WBParaSite" id="MCU_002836-RB"/>
    </source>
</evidence>
<sequence>MLVQMSSNSSPPHGSSKDFNSKSHLQLQDEEPFHLQPKKQKLSTESPSLYSLFFGTPKESEKPFTPPNPDVVPDLSFVLSPCKSLYSIVRQPFSSAENGLGDMGIEEYKKLLDSARSGKVNIRTAYRTMASNRVGQGSPSSLSSVSQSSRDLVTTAQAAGATGRTLTVASPDADAWCSRVSNTAYLSKAWLSNLASTFSTSSNQRDKQISQLEAELKFWEAQRKLSEAAKIDELEQRLACLLRTPPVLEDPYLKPQPIPQELPYKRPEKHALPVLSDDQVEFVMKTLRSAGPDTVLVNNYRLAVTQRELLTLTGTNWLSDMVINFYMQLLHHRSKRLHESNPSLPRVAVMNTFFYPKLVSGTGYAGVRRWTRSISLFDHDLVLIPIHDRGIHWCLAAGDLRKKTLTFYDSMGGENDLCLETLLSYLDSESRDKRQRPLEDMAAWKKINTGSSVPQQNNGCDCGVFLCTFAEFLSRDADFKFSQADMPDIRLRMKYEILTQQLLTTGTNLAPS</sequence>
<evidence type="ECO:0000256" key="4">
    <source>
        <dbReference type="ARBA" id="ARBA00022807"/>
    </source>
</evidence>
<feature type="compositionally biased region" description="Low complexity" evidence="6">
    <location>
        <begin position="1"/>
        <end position="14"/>
    </location>
</feature>
<keyword evidence="5" id="KW-0175">Coiled coil</keyword>
<dbReference type="FunFam" id="3.40.395.10:FF:000001">
    <property type="entry name" value="Sentrin-specific protease 1"/>
    <property type="match status" value="1"/>
</dbReference>
<dbReference type="PROSITE" id="PS50600">
    <property type="entry name" value="ULP_PROTEASE"/>
    <property type="match status" value="1"/>
</dbReference>
<evidence type="ECO:0000256" key="5">
    <source>
        <dbReference type="SAM" id="Coils"/>
    </source>
</evidence>
<dbReference type="GO" id="GO:0016926">
    <property type="term" value="P:protein desumoylation"/>
    <property type="evidence" value="ECO:0007669"/>
    <property type="project" value="TreeGrafter"/>
</dbReference>
<evidence type="ECO:0000259" key="7">
    <source>
        <dbReference type="PROSITE" id="PS50600"/>
    </source>
</evidence>
<comment type="similarity">
    <text evidence="1">Belongs to the peptidase C48 family.</text>
</comment>
<feature type="region of interest" description="Disordered" evidence="6">
    <location>
        <begin position="1"/>
        <end position="44"/>
    </location>
</feature>
<keyword evidence="4" id="KW-0788">Thiol protease</keyword>
<evidence type="ECO:0000256" key="3">
    <source>
        <dbReference type="ARBA" id="ARBA00022801"/>
    </source>
</evidence>
<organism evidence="8">
    <name type="scientific">Mesocestoides corti</name>
    <name type="common">Flatworm</name>
    <dbReference type="NCBI Taxonomy" id="53468"/>
    <lineage>
        <taxon>Eukaryota</taxon>
        <taxon>Metazoa</taxon>
        <taxon>Spiralia</taxon>
        <taxon>Lophotrochozoa</taxon>
        <taxon>Platyhelminthes</taxon>
        <taxon>Cestoda</taxon>
        <taxon>Eucestoda</taxon>
        <taxon>Cyclophyllidea</taxon>
        <taxon>Mesocestoididae</taxon>
        <taxon>Mesocestoides</taxon>
    </lineage>
</organism>
<dbReference type="SUPFAM" id="SSF54001">
    <property type="entry name" value="Cysteine proteinases"/>
    <property type="match status" value="1"/>
</dbReference>
<dbReference type="AlphaFoldDB" id="A0A5K3EUL6"/>
<proteinExistence type="inferred from homology"/>
<dbReference type="PANTHER" id="PTHR12606:SF141">
    <property type="entry name" value="GH15225P-RELATED"/>
    <property type="match status" value="1"/>
</dbReference>
<dbReference type="GO" id="GO:0080090">
    <property type="term" value="P:regulation of primary metabolic process"/>
    <property type="evidence" value="ECO:0007669"/>
    <property type="project" value="UniProtKB-ARBA"/>
</dbReference>
<dbReference type="WBParaSite" id="MCU_002836-RB">
    <property type="protein sequence ID" value="MCU_002836-RB"/>
    <property type="gene ID" value="MCU_002836"/>
</dbReference>
<dbReference type="Pfam" id="PF02902">
    <property type="entry name" value="Peptidase_C48"/>
    <property type="match status" value="1"/>
</dbReference>
<evidence type="ECO:0000256" key="2">
    <source>
        <dbReference type="ARBA" id="ARBA00022670"/>
    </source>
</evidence>